<sequence length="248" mass="28925">MNFRNNFLMAAIMLLAVTSCQAQKTNEKPVDSTATSINGAWYTYNANFQIRESVIKDTLWINTTSDPNFESDTPEIDTTYIRKLSDDYYLMTRPGWKRKRVAKLELAENNSVLKISPVTQGEDEKVLLETYKTEPVKAWAELQTMNLLNNDRFEQLKNAPGMDEMTRDDVIKSLAARKEISPMLLEYYKANPKRGKFSLYRMVNDYRNEVMIKMGYNPYKMLKGDPFKKFENDAEVMKLLNEPMSWEK</sequence>
<name>A0A6M0CM83_9FLAO</name>
<evidence type="ECO:0000256" key="1">
    <source>
        <dbReference type="SAM" id="SignalP"/>
    </source>
</evidence>
<evidence type="ECO:0000313" key="3">
    <source>
        <dbReference type="Proteomes" id="UP000474296"/>
    </source>
</evidence>
<organism evidence="2 3">
    <name type="scientific">Spongiivirga citrea</name>
    <dbReference type="NCBI Taxonomy" id="1481457"/>
    <lineage>
        <taxon>Bacteria</taxon>
        <taxon>Pseudomonadati</taxon>
        <taxon>Bacteroidota</taxon>
        <taxon>Flavobacteriia</taxon>
        <taxon>Flavobacteriales</taxon>
        <taxon>Flavobacteriaceae</taxon>
        <taxon>Spongiivirga</taxon>
    </lineage>
</organism>
<proteinExistence type="predicted"/>
<dbReference type="Proteomes" id="UP000474296">
    <property type="component" value="Unassembled WGS sequence"/>
</dbReference>
<feature type="chain" id="PRO_5027090398" evidence="1">
    <location>
        <begin position="23"/>
        <end position="248"/>
    </location>
</feature>
<dbReference type="AlphaFoldDB" id="A0A6M0CM83"/>
<feature type="signal peptide" evidence="1">
    <location>
        <begin position="1"/>
        <end position="22"/>
    </location>
</feature>
<dbReference type="PROSITE" id="PS51257">
    <property type="entry name" value="PROKAR_LIPOPROTEIN"/>
    <property type="match status" value="1"/>
</dbReference>
<accession>A0A6M0CM83</accession>
<comment type="caution">
    <text evidence="2">The sequence shown here is derived from an EMBL/GenBank/DDBJ whole genome shotgun (WGS) entry which is preliminary data.</text>
</comment>
<reference evidence="2 3" key="1">
    <citation type="submission" date="2020-01" db="EMBL/GenBank/DDBJ databases">
        <title>Spongiivirga citrea KCTC 32990T.</title>
        <authorList>
            <person name="Wang G."/>
        </authorList>
    </citation>
    <scope>NUCLEOTIDE SEQUENCE [LARGE SCALE GENOMIC DNA]</scope>
    <source>
        <strain evidence="2 3">KCTC 32990</strain>
    </source>
</reference>
<gene>
    <name evidence="2" type="ORF">GWK10_17720</name>
</gene>
<keyword evidence="1" id="KW-0732">Signal</keyword>
<evidence type="ECO:0000313" key="2">
    <source>
        <dbReference type="EMBL" id="NER19058.1"/>
    </source>
</evidence>
<keyword evidence="3" id="KW-1185">Reference proteome</keyword>
<protein>
    <submittedName>
        <fullName evidence="2">Uncharacterized protein</fullName>
    </submittedName>
</protein>
<dbReference type="EMBL" id="JAABOQ010000009">
    <property type="protein sequence ID" value="NER19058.1"/>
    <property type="molecule type" value="Genomic_DNA"/>
</dbReference>
<dbReference type="RefSeq" id="WP_164033745.1">
    <property type="nucleotide sequence ID" value="NZ_JAABOQ010000009.1"/>
</dbReference>